<dbReference type="SUPFAM" id="SSF51905">
    <property type="entry name" value="FAD/NAD(P)-binding domain"/>
    <property type="match status" value="1"/>
</dbReference>
<dbReference type="GO" id="GO:0034599">
    <property type="term" value="P:cellular response to oxidative stress"/>
    <property type="evidence" value="ECO:0007669"/>
    <property type="project" value="TreeGrafter"/>
</dbReference>
<dbReference type="GO" id="GO:0006749">
    <property type="term" value="P:glutathione metabolic process"/>
    <property type="evidence" value="ECO:0007669"/>
    <property type="project" value="TreeGrafter"/>
</dbReference>
<dbReference type="Pfam" id="PF02852">
    <property type="entry name" value="Pyr_redox_dim"/>
    <property type="match status" value="1"/>
</dbReference>
<keyword evidence="3" id="KW-0560">Oxidoreductase</keyword>
<name>A0A5C3MNV0_9AGAM</name>
<dbReference type="SUPFAM" id="SSF55424">
    <property type="entry name" value="FAD/NAD-linked reductases, dimerisation (C-terminal) domain"/>
    <property type="match status" value="1"/>
</dbReference>
<keyword evidence="5" id="KW-0676">Redox-active center</keyword>
<evidence type="ECO:0000256" key="3">
    <source>
        <dbReference type="ARBA" id="ARBA00023002"/>
    </source>
</evidence>
<evidence type="ECO:0000256" key="2">
    <source>
        <dbReference type="ARBA" id="ARBA00007532"/>
    </source>
</evidence>
<organism evidence="7 8">
    <name type="scientific">Heliocybe sulcata</name>
    <dbReference type="NCBI Taxonomy" id="5364"/>
    <lineage>
        <taxon>Eukaryota</taxon>
        <taxon>Fungi</taxon>
        <taxon>Dikarya</taxon>
        <taxon>Basidiomycota</taxon>
        <taxon>Agaricomycotina</taxon>
        <taxon>Agaricomycetes</taxon>
        <taxon>Gloeophyllales</taxon>
        <taxon>Gloeophyllaceae</taxon>
        <taxon>Heliocybe</taxon>
    </lineage>
</organism>
<feature type="domain" description="Pyridine nucleotide-disulphide oxidoreductase dimerisation" evidence="6">
    <location>
        <begin position="62"/>
        <end position="150"/>
    </location>
</feature>
<comment type="cofactor">
    <cofactor evidence="1">
        <name>FAD</name>
        <dbReference type="ChEBI" id="CHEBI:57692"/>
    </cofactor>
</comment>
<keyword evidence="8" id="KW-1185">Reference proteome</keyword>
<dbReference type="InterPro" id="IPR016156">
    <property type="entry name" value="FAD/NAD-linked_Rdtase_dimer_sf"/>
</dbReference>
<dbReference type="InterPro" id="IPR004099">
    <property type="entry name" value="Pyr_nucl-diS_OxRdtase_dimer"/>
</dbReference>
<evidence type="ECO:0000313" key="8">
    <source>
        <dbReference type="Proteomes" id="UP000305948"/>
    </source>
</evidence>
<dbReference type="GO" id="GO:0050660">
    <property type="term" value="F:flavin adenine dinucleotide binding"/>
    <property type="evidence" value="ECO:0007669"/>
    <property type="project" value="InterPro"/>
</dbReference>
<accession>A0A5C3MNV0</accession>
<keyword evidence="4" id="KW-1015">Disulfide bond</keyword>
<dbReference type="PANTHER" id="PTHR42737:SF2">
    <property type="entry name" value="GLUTATHIONE REDUCTASE"/>
    <property type="match status" value="1"/>
</dbReference>
<evidence type="ECO:0000313" key="7">
    <source>
        <dbReference type="EMBL" id="TFK46413.1"/>
    </source>
</evidence>
<evidence type="ECO:0000256" key="1">
    <source>
        <dbReference type="ARBA" id="ARBA00001974"/>
    </source>
</evidence>
<evidence type="ECO:0000256" key="5">
    <source>
        <dbReference type="ARBA" id="ARBA00023284"/>
    </source>
</evidence>
<dbReference type="EMBL" id="ML213530">
    <property type="protein sequence ID" value="TFK46413.1"/>
    <property type="molecule type" value="Genomic_DNA"/>
</dbReference>
<reference evidence="7 8" key="1">
    <citation type="journal article" date="2019" name="Nat. Ecol. Evol.">
        <title>Megaphylogeny resolves global patterns of mushroom evolution.</title>
        <authorList>
            <person name="Varga T."/>
            <person name="Krizsan K."/>
            <person name="Foldi C."/>
            <person name="Dima B."/>
            <person name="Sanchez-Garcia M."/>
            <person name="Sanchez-Ramirez S."/>
            <person name="Szollosi G.J."/>
            <person name="Szarkandi J.G."/>
            <person name="Papp V."/>
            <person name="Albert L."/>
            <person name="Andreopoulos W."/>
            <person name="Angelini C."/>
            <person name="Antonin V."/>
            <person name="Barry K.W."/>
            <person name="Bougher N.L."/>
            <person name="Buchanan P."/>
            <person name="Buyck B."/>
            <person name="Bense V."/>
            <person name="Catcheside P."/>
            <person name="Chovatia M."/>
            <person name="Cooper J."/>
            <person name="Damon W."/>
            <person name="Desjardin D."/>
            <person name="Finy P."/>
            <person name="Geml J."/>
            <person name="Haridas S."/>
            <person name="Hughes K."/>
            <person name="Justo A."/>
            <person name="Karasinski D."/>
            <person name="Kautmanova I."/>
            <person name="Kiss B."/>
            <person name="Kocsube S."/>
            <person name="Kotiranta H."/>
            <person name="LaButti K.M."/>
            <person name="Lechner B.E."/>
            <person name="Liimatainen K."/>
            <person name="Lipzen A."/>
            <person name="Lukacs Z."/>
            <person name="Mihaltcheva S."/>
            <person name="Morgado L.N."/>
            <person name="Niskanen T."/>
            <person name="Noordeloos M.E."/>
            <person name="Ohm R.A."/>
            <person name="Ortiz-Santana B."/>
            <person name="Ovrebo C."/>
            <person name="Racz N."/>
            <person name="Riley R."/>
            <person name="Savchenko A."/>
            <person name="Shiryaev A."/>
            <person name="Soop K."/>
            <person name="Spirin V."/>
            <person name="Szebenyi C."/>
            <person name="Tomsovsky M."/>
            <person name="Tulloss R.E."/>
            <person name="Uehling J."/>
            <person name="Grigoriev I.V."/>
            <person name="Vagvolgyi C."/>
            <person name="Papp T."/>
            <person name="Martin F.M."/>
            <person name="Miettinen O."/>
            <person name="Hibbett D.S."/>
            <person name="Nagy L.G."/>
        </authorList>
    </citation>
    <scope>NUCLEOTIDE SEQUENCE [LARGE SCALE GENOMIC DNA]</scope>
    <source>
        <strain evidence="7 8">OMC1185</strain>
    </source>
</reference>
<dbReference type="Gene3D" id="3.50.50.60">
    <property type="entry name" value="FAD/NAD(P)-binding domain"/>
    <property type="match status" value="1"/>
</dbReference>
<dbReference type="STRING" id="5364.A0A5C3MNV0"/>
<dbReference type="InterPro" id="IPR036188">
    <property type="entry name" value="FAD/NAD-bd_sf"/>
</dbReference>
<sequence length="155" mass="17230">MWISIGIRLKYQNSNVKGFYAVGDVTSKALPTPVAIAAGRRLSNRLLGPEQYKDDLLVHSNIATVVFSHPPIGTVGMTEPDRARSMATLLRYKLSFRALYFSMVDEDRKEPTVYKLIVQGTEQKVIGIHLIGFDSEEVTQSFLAAIEMGGILYAH</sequence>
<evidence type="ECO:0000259" key="6">
    <source>
        <dbReference type="Pfam" id="PF02852"/>
    </source>
</evidence>
<dbReference type="GO" id="GO:0004362">
    <property type="term" value="F:glutathione-disulfide reductase (NADPH) activity"/>
    <property type="evidence" value="ECO:0007669"/>
    <property type="project" value="TreeGrafter"/>
</dbReference>
<dbReference type="GO" id="GO:0005829">
    <property type="term" value="C:cytosol"/>
    <property type="evidence" value="ECO:0007669"/>
    <property type="project" value="TreeGrafter"/>
</dbReference>
<dbReference type="AlphaFoldDB" id="A0A5C3MNV0"/>
<dbReference type="PANTHER" id="PTHR42737">
    <property type="entry name" value="GLUTATHIONE REDUCTASE"/>
    <property type="match status" value="1"/>
</dbReference>
<proteinExistence type="inferred from homology"/>
<comment type="similarity">
    <text evidence="2">Belongs to the class-I pyridine nucleotide-disulfide oxidoreductase family.</text>
</comment>
<dbReference type="GO" id="GO:0045454">
    <property type="term" value="P:cell redox homeostasis"/>
    <property type="evidence" value="ECO:0007669"/>
    <property type="project" value="InterPro"/>
</dbReference>
<gene>
    <name evidence="7" type="ORF">OE88DRAFT_1739511</name>
</gene>
<dbReference type="Gene3D" id="3.30.390.30">
    <property type="match status" value="1"/>
</dbReference>
<dbReference type="Proteomes" id="UP000305948">
    <property type="component" value="Unassembled WGS sequence"/>
</dbReference>
<dbReference type="PRINTS" id="PR00411">
    <property type="entry name" value="PNDRDTASEI"/>
</dbReference>
<dbReference type="OrthoDB" id="5956163at2759"/>
<protein>
    <recommendedName>
        <fullName evidence="6">Pyridine nucleotide-disulphide oxidoreductase dimerisation domain-containing protein</fullName>
    </recommendedName>
</protein>
<evidence type="ECO:0000256" key="4">
    <source>
        <dbReference type="ARBA" id="ARBA00023157"/>
    </source>
</evidence>
<dbReference type="GO" id="GO:0005739">
    <property type="term" value="C:mitochondrion"/>
    <property type="evidence" value="ECO:0007669"/>
    <property type="project" value="TreeGrafter"/>
</dbReference>
<dbReference type="InterPro" id="IPR046952">
    <property type="entry name" value="GSHR/TRXR-like"/>
</dbReference>